<dbReference type="InterPro" id="IPR045582">
    <property type="entry name" value="Trehalase-like_N"/>
</dbReference>
<dbReference type="InterPro" id="IPR012341">
    <property type="entry name" value="6hp_glycosidase-like_sf"/>
</dbReference>
<dbReference type="PANTHER" id="PTHR31616:SF0">
    <property type="entry name" value="GLUCAN 1,4-ALPHA-GLUCOSIDASE"/>
    <property type="match status" value="1"/>
</dbReference>
<gene>
    <name evidence="3" type="ORF">B1812_09210</name>
</gene>
<dbReference type="PANTHER" id="PTHR31616">
    <property type="entry name" value="TREHALASE"/>
    <property type="match status" value="1"/>
</dbReference>
<evidence type="ECO:0000259" key="2">
    <source>
        <dbReference type="Pfam" id="PF19291"/>
    </source>
</evidence>
<dbReference type="AlphaFoldDB" id="A0A1W6MUR8"/>
<evidence type="ECO:0000313" key="3">
    <source>
        <dbReference type="EMBL" id="ARN81229.1"/>
    </source>
</evidence>
<dbReference type="Pfam" id="PF00723">
    <property type="entry name" value="Glyco_hydro_15"/>
    <property type="match status" value="1"/>
</dbReference>
<organism evidence="3 4">
    <name type="scientific">Methylocystis bryophila</name>
    <dbReference type="NCBI Taxonomy" id="655015"/>
    <lineage>
        <taxon>Bacteria</taxon>
        <taxon>Pseudomonadati</taxon>
        <taxon>Pseudomonadota</taxon>
        <taxon>Alphaproteobacteria</taxon>
        <taxon>Hyphomicrobiales</taxon>
        <taxon>Methylocystaceae</taxon>
        <taxon>Methylocystis</taxon>
    </lineage>
</organism>
<dbReference type="InterPro" id="IPR008928">
    <property type="entry name" value="6-hairpin_glycosidase_sf"/>
</dbReference>
<evidence type="ECO:0000259" key="1">
    <source>
        <dbReference type="Pfam" id="PF00723"/>
    </source>
</evidence>
<evidence type="ECO:0000313" key="4">
    <source>
        <dbReference type="Proteomes" id="UP000193978"/>
    </source>
</evidence>
<feature type="domain" description="Trehalase-like N-terminal" evidence="2">
    <location>
        <begin position="19"/>
        <end position="169"/>
    </location>
</feature>
<dbReference type="InterPro" id="IPR011613">
    <property type="entry name" value="GH15-like"/>
</dbReference>
<dbReference type="KEGG" id="mbry:B1812_09210"/>
<keyword evidence="4" id="KW-1185">Reference proteome</keyword>
<proteinExistence type="predicted"/>
<accession>A0A1W6MUR8</accession>
<reference evidence="3 4" key="1">
    <citation type="submission" date="2017-02" db="EMBL/GenBank/DDBJ databases">
        <authorList>
            <person name="Peterson S.W."/>
        </authorList>
    </citation>
    <scope>NUCLEOTIDE SEQUENCE [LARGE SCALE GENOMIC DNA]</scope>
    <source>
        <strain evidence="3 4">S285</strain>
    </source>
</reference>
<feature type="domain" description="GH15-like" evidence="1">
    <location>
        <begin position="232"/>
        <end position="596"/>
    </location>
</feature>
<dbReference type="Gene3D" id="1.50.10.10">
    <property type="match status" value="1"/>
</dbReference>
<sequence>MVARPHRECAWGADALIELGVIGNCSFAALLDRDAKVVWCCVPRFDGDPVFHSLLGAPKGAEGSGVFAIELEDHVRSEQAYDGNTPILQTILHGKNGSVQIRDFAPRFWWRDRLFFPQTIVRRLTPVSGSPRIRILLRPRFDYGATPPTLTTGSHHIRYVGPNMTLRLTTNAPVDYVRDETLFNLHGPIDLVLGVDETLSSGVTQTAQDFETRTRDYWRHWAHRLATPMEWQDAVIRAAITLKLCTYEQTGAIVAALTTSIPEAPHTQRNWDYRYCWIRDAYFVVRALNRLASMRKMENYFRWLMNIVASVNDDDIHPVYGVGLEAELPERIVESLPGYCGMGPVRVGNQAYEHFQHDSYGNVILGVTQAFLDRRLMSPPTRVDFLRLEAMGRKALALYDKPDAGMWELRTRARVHTSSSVMCWAALDRLAIIADHVGEPERAGAWREKANQVRRVILERSWSEKREAFVESFEGEYLDASALLMIEVGFIDANDSRMASTVKQIEKTLARGPHLMRYEAPDDFGAPTTAFNSCSFWRIDALARMGRTEEAREHFNQLLACRSALGMMSEDCDLHTGESWGNYPQTYSMVGIINCAMRLSRAWEKAT</sequence>
<dbReference type="SUPFAM" id="SSF48208">
    <property type="entry name" value="Six-hairpin glycosidases"/>
    <property type="match status" value="1"/>
</dbReference>
<dbReference type="Proteomes" id="UP000193978">
    <property type="component" value="Chromosome"/>
</dbReference>
<dbReference type="GO" id="GO:0005975">
    <property type="term" value="P:carbohydrate metabolic process"/>
    <property type="evidence" value="ECO:0007669"/>
    <property type="project" value="InterPro"/>
</dbReference>
<dbReference type="Pfam" id="PF19291">
    <property type="entry name" value="TREH_N"/>
    <property type="match status" value="1"/>
</dbReference>
<dbReference type="EMBL" id="CP019948">
    <property type="protein sequence ID" value="ARN81229.1"/>
    <property type="molecule type" value="Genomic_DNA"/>
</dbReference>
<dbReference type="OrthoDB" id="3902805at2"/>
<name>A0A1W6MUR8_9HYPH</name>
<dbReference type="STRING" id="655015.B1812_09210"/>
<protein>
    <submittedName>
        <fullName evidence="3">Glucoamylase</fullName>
    </submittedName>
</protein>
<dbReference type="GO" id="GO:0004553">
    <property type="term" value="F:hydrolase activity, hydrolyzing O-glycosyl compounds"/>
    <property type="evidence" value="ECO:0007669"/>
    <property type="project" value="TreeGrafter"/>
</dbReference>